<keyword evidence="3" id="KW-1185">Reference proteome</keyword>
<name>A0ABV8JQN2_9FLAO</name>
<evidence type="ECO:0000313" key="3">
    <source>
        <dbReference type="Proteomes" id="UP001595814"/>
    </source>
</evidence>
<evidence type="ECO:0000259" key="1">
    <source>
        <dbReference type="PROSITE" id="PS51186"/>
    </source>
</evidence>
<protein>
    <submittedName>
        <fullName evidence="2">GNAT family N-acetyltransferase</fullName>
        <ecNumber evidence="2">2.3.-.-</ecNumber>
    </submittedName>
</protein>
<feature type="domain" description="N-acetyltransferase" evidence="1">
    <location>
        <begin position="18"/>
        <end position="174"/>
    </location>
</feature>
<dbReference type="InterPro" id="IPR000182">
    <property type="entry name" value="GNAT_dom"/>
</dbReference>
<dbReference type="PANTHER" id="PTHR43441:SF10">
    <property type="entry name" value="ACETYLTRANSFERASE"/>
    <property type="match status" value="1"/>
</dbReference>
<dbReference type="PANTHER" id="PTHR43441">
    <property type="entry name" value="RIBOSOMAL-PROTEIN-SERINE ACETYLTRANSFERASE"/>
    <property type="match status" value="1"/>
</dbReference>
<dbReference type="InterPro" id="IPR016181">
    <property type="entry name" value="Acyl_CoA_acyltransferase"/>
</dbReference>
<dbReference type="EMBL" id="JBHSAW010000004">
    <property type="protein sequence ID" value="MFC4095931.1"/>
    <property type="molecule type" value="Genomic_DNA"/>
</dbReference>
<dbReference type="SUPFAM" id="SSF55729">
    <property type="entry name" value="Acyl-CoA N-acyltransferases (Nat)"/>
    <property type="match status" value="1"/>
</dbReference>
<dbReference type="PROSITE" id="PS51186">
    <property type="entry name" value="GNAT"/>
    <property type="match status" value="1"/>
</dbReference>
<dbReference type="Pfam" id="PF13302">
    <property type="entry name" value="Acetyltransf_3"/>
    <property type="match status" value="1"/>
</dbReference>
<proteinExistence type="predicted"/>
<evidence type="ECO:0000313" key="2">
    <source>
        <dbReference type="EMBL" id="MFC4095931.1"/>
    </source>
</evidence>
<organism evidence="2 3">
    <name type="scientific">Euzebyella saccharophila</name>
    <dbReference type="NCBI Taxonomy" id="679664"/>
    <lineage>
        <taxon>Bacteria</taxon>
        <taxon>Pseudomonadati</taxon>
        <taxon>Bacteroidota</taxon>
        <taxon>Flavobacteriia</taxon>
        <taxon>Flavobacteriales</taxon>
        <taxon>Flavobacteriaceae</taxon>
        <taxon>Euzebyella</taxon>
    </lineage>
</organism>
<gene>
    <name evidence="2" type="ORF">ACFOUT_08595</name>
</gene>
<dbReference type="InterPro" id="IPR051908">
    <property type="entry name" value="Ribosomal_N-acetyltransferase"/>
</dbReference>
<sequence length="178" mass="19998">MEGNQAFTLTQLNADDAKSLSTLMVSNQDRFQRFFPMTLAQNLTEAASQAFILLKNVEFDLGTELTFAIRERTSDQVAGLVILKNIDRTIRQAEIAYCIGAKYEGKGWTSNAVAQIAQRAFKTEKLKSLQILVHVSNLASIQVAKNCGFQFIKIIPEAHTSPNENPLDMLLYERHTHH</sequence>
<comment type="caution">
    <text evidence="2">The sequence shown here is derived from an EMBL/GenBank/DDBJ whole genome shotgun (WGS) entry which is preliminary data.</text>
</comment>
<keyword evidence="2" id="KW-0808">Transferase</keyword>
<keyword evidence="2" id="KW-0012">Acyltransferase</keyword>
<dbReference type="Gene3D" id="3.40.630.30">
    <property type="match status" value="1"/>
</dbReference>
<dbReference type="RefSeq" id="WP_192460438.1">
    <property type="nucleotide sequence ID" value="NZ_JACYFJ010000001.1"/>
</dbReference>
<accession>A0ABV8JQN2</accession>
<reference evidence="3" key="1">
    <citation type="journal article" date="2019" name="Int. J. Syst. Evol. Microbiol.">
        <title>The Global Catalogue of Microorganisms (GCM) 10K type strain sequencing project: providing services to taxonomists for standard genome sequencing and annotation.</title>
        <authorList>
            <consortium name="The Broad Institute Genomics Platform"/>
            <consortium name="The Broad Institute Genome Sequencing Center for Infectious Disease"/>
            <person name="Wu L."/>
            <person name="Ma J."/>
        </authorList>
    </citation>
    <scope>NUCLEOTIDE SEQUENCE [LARGE SCALE GENOMIC DNA]</scope>
    <source>
        <strain evidence="3">CECT 7477</strain>
    </source>
</reference>
<dbReference type="GO" id="GO:0016746">
    <property type="term" value="F:acyltransferase activity"/>
    <property type="evidence" value="ECO:0007669"/>
    <property type="project" value="UniProtKB-KW"/>
</dbReference>
<dbReference type="Proteomes" id="UP001595814">
    <property type="component" value="Unassembled WGS sequence"/>
</dbReference>
<dbReference type="EC" id="2.3.-.-" evidence="2"/>